<name>A0ABQ9YDD9_9EUKA</name>
<evidence type="ECO:0000313" key="2">
    <source>
        <dbReference type="EMBL" id="KAK2961772.1"/>
    </source>
</evidence>
<keyword evidence="3" id="KW-1185">Reference proteome</keyword>
<gene>
    <name evidence="2" type="ORF">BLNAU_3209</name>
</gene>
<dbReference type="Proteomes" id="UP001281761">
    <property type="component" value="Unassembled WGS sequence"/>
</dbReference>
<evidence type="ECO:0000256" key="1">
    <source>
        <dbReference type="SAM" id="MobiDB-lite"/>
    </source>
</evidence>
<sequence length="68" mass="7352">MSIPMLSKASTVFRSAPTEPDSCTPIQVPQTPFQAIGSFNIHDLTFTILTQSNSAETAPFHKYQPVAG</sequence>
<dbReference type="EMBL" id="JARBJD010000014">
    <property type="protein sequence ID" value="KAK2961772.1"/>
    <property type="molecule type" value="Genomic_DNA"/>
</dbReference>
<accession>A0ABQ9YDD9</accession>
<proteinExistence type="predicted"/>
<comment type="caution">
    <text evidence="2">The sequence shown here is derived from an EMBL/GenBank/DDBJ whole genome shotgun (WGS) entry which is preliminary data.</text>
</comment>
<organism evidence="2 3">
    <name type="scientific">Blattamonas nauphoetae</name>
    <dbReference type="NCBI Taxonomy" id="2049346"/>
    <lineage>
        <taxon>Eukaryota</taxon>
        <taxon>Metamonada</taxon>
        <taxon>Preaxostyla</taxon>
        <taxon>Oxymonadida</taxon>
        <taxon>Blattamonas</taxon>
    </lineage>
</organism>
<evidence type="ECO:0000313" key="3">
    <source>
        <dbReference type="Proteomes" id="UP001281761"/>
    </source>
</evidence>
<protein>
    <submittedName>
        <fullName evidence="2">Uncharacterized protein</fullName>
    </submittedName>
</protein>
<feature type="region of interest" description="Disordered" evidence="1">
    <location>
        <begin position="1"/>
        <end position="24"/>
    </location>
</feature>
<reference evidence="2 3" key="1">
    <citation type="journal article" date="2022" name="bioRxiv">
        <title>Genomics of Preaxostyla Flagellates Illuminates Evolutionary Transitions and the Path Towards Mitochondrial Loss.</title>
        <authorList>
            <person name="Novak L.V.F."/>
            <person name="Treitli S.C."/>
            <person name="Pyrih J."/>
            <person name="Halakuc P."/>
            <person name="Pipaliya S.V."/>
            <person name="Vacek V."/>
            <person name="Brzon O."/>
            <person name="Soukal P."/>
            <person name="Eme L."/>
            <person name="Dacks J.B."/>
            <person name="Karnkowska A."/>
            <person name="Elias M."/>
            <person name="Hampl V."/>
        </authorList>
    </citation>
    <scope>NUCLEOTIDE SEQUENCE [LARGE SCALE GENOMIC DNA]</scope>
    <source>
        <strain evidence="2">NAU3</strain>
        <tissue evidence="2">Gut</tissue>
    </source>
</reference>